<accession>A0ABV7B7J4</accession>
<sequence length="117" mass="13703">MKNNPFGMDPAMMNASPMLTWWQQQWMKGANPMAQMQAAWMESLAEAMKFEAQFLKTVAESGQHMTDCLNKKEPTTPQELHDCYQKLVQQMTDAQQKRMEQAAELSLDFRKRLWEEI</sequence>
<protein>
    <recommendedName>
        <fullName evidence="3">Phasin domain-containing protein</fullName>
    </recommendedName>
</protein>
<keyword evidence="2" id="KW-1185">Reference proteome</keyword>
<evidence type="ECO:0000313" key="1">
    <source>
        <dbReference type="EMBL" id="MFC2993357.1"/>
    </source>
</evidence>
<evidence type="ECO:0000313" key="2">
    <source>
        <dbReference type="Proteomes" id="UP001595386"/>
    </source>
</evidence>
<organism evidence="1 2">
    <name type="scientific">Halomonas tibetensis</name>
    <dbReference type="NCBI Taxonomy" id="2259590"/>
    <lineage>
        <taxon>Bacteria</taxon>
        <taxon>Pseudomonadati</taxon>
        <taxon>Pseudomonadota</taxon>
        <taxon>Gammaproteobacteria</taxon>
        <taxon>Oceanospirillales</taxon>
        <taxon>Halomonadaceae</taxon>
        <taxon>Halomonas</taxon>
    </lineage>
</organism>
<dbReference type="EMBL" id="JBHRSQ010000020">
    <property type="protein sequence ID" value="MFC2993357.1"/>
    <property type="molecule type" value="Genomic_DNA"/>
</dbReference>
<proteinExistence type="predicted"/>
<dbReference type="Proteomes" id="UP001595386">
    <property type="component" value="Unassembled WGS sequence"/>
</dbReference>
<name>A0ABV7B7J4_9GAMM</name>
<evidence type="ECO:0008006" key="3">
    <source>
        <dbReference type="Google" id="ProtNLM"/>
    </source>
</evidence>
<reference evidence="2" key="1">
    <citation type="journal article" date="2019" name="Int. J. Syst. Evol. Microbiol.">
        <title>The Global Catalogue of Microorganisms (GCM) 10K type strain sequencing project: providing services to taxonomists for standard genome sequencing and annotation.</title>
        <authorList>
            <consortium name="The Broad Institute Genomics Platform"/>
            <consortium name="The Broad Institute Genome Sequencing Center for Infectious Disease"/>
            <person name="Wu L."/>
            <person name="Ma J."/>
        </authorList>
    </citation>
    <scope>NUCLEOTIDE SEQUENCE [LARGE SCALE GENOMIC DNA]</scope>
    <source>
        <strain evidence="2">KCTC 52660</strain>
    </source>
</reference>
<comment type="caution">
    <text evidence="1">The sequence shown here is derived from an EMBL/GenBank/DDBJ whole genome shotgun (WGS) entry which is preliminary data.</text>
</comment>
<gene>
    <name evidence="1" type="ORF">ACFODV_15130</name>
</gene>
<dbReference type="RefSeq" id="WP_379760892.1">
    <property type="nucleotide sequence ID" value="NZ_JBHRSQ010000020.1"/>
</dbReference>